<gene>
    <name evidence="2" type="ORF">IPV69_20110</name>
</gene>
<reference evidence="2 3" key="1">
    <citation type="submission" date="2020-10" db="EMBL/GenBank/DDBJ databases">
        <title>Wide distribution of Phycisphaera-like planctomycetes from WD2101 soil group in peatlands and genome analysis of the first cultivated representative.</title>
        <authorList>
            <person name="Dedysh S.N."/>
            <person name="Beletsky A.V."/>
            <person name="Ivanova A."/>
            <person name="Kulichevskaya I.S."/>
            <person name="Suzina N.E."/>
            <person name="Philippov D.A."/>
            <person name="Rakitin A.L."/>
            <person name="Mardanov A.V."/>
            <person name="Ravin N.V."/>
        </authorList>
    </citation>
    <scope>NUCLEOTIDE SEQUENCE [LARGE SCALE GENOMIC DNA]</scope>
    <source>
        <strain evidence="2 3">M1803</strain>
    </source>
</reference>
<evidence type="ECO:0000313" key="2">
    <source>
        <dbReference type="EMBL" id="QOV88526.1"/>
    </source>
</evidence>
<organism evidence="2 3">
    <name type="scientific">Humisphaera borealis</name>
    <dbReference type="NCBI Taxonomy" id="2807512"/>
    <lineage>
        <taxon>Bacteria</taxon>
        <taxon>Pseudomonadati</taxon>
        <taxon>Planctomycetota</taxon>
        <taxon>Phycisphaerae</taxon>
        <taxon>Tepidisphaerales</taxon>
        <taxon>Tepidisphaeraceae</taxon>
        <taxon>Humisphaera</taxon>
    </lineage>
</organism>
<protein>
    <submittedName>
        <fullName evidence="2">Type II toxin-antitoxin system RelE/ParE family toxin</fullName>
    </submittedName>
</protein>
<dbReference type="KEGG" id="hbs:IPV69_20110"/>
<dbReference type="Gene3D" id="3.30.2310.20">
    <property type="entry name" value="RelE-like"/>
    <property type="match status" value="1"/>
</dbReference>
<dbReference type="Proteomes" id="UP000593765">
    <property type="component" value="Chromosome"/>
</dbReference>
<proteinExistence type="predicted"/>
<accession>A0A7M2WST7</accession>
<dbReference type="EMBL" id="CP063458">
    <property type="protein sequence ID" value="QOV88526.1"/>
    <property type="molecule type" value="Genomic_DNA"/>
</dbReference>
<dbReference type="InterPro" id="IPR007712">
    <property type="entry name" value="RelE/ParE_toxin"/>
</dbReference>
<sequence>MREMGEEEPVQYRVIVQQTAFNDIDRIVDYVEDRSHQGAASVIDMLWKACTSLALLPKRYKVFRPHRDPSQIVRSMPVAPFVIYYRVFDIERVVRVLTVRHGSRRQPKRFP</sequence>
<dbReference type="AlphaFoldDB" id="A0A7M2WST7"/>
<dbReference type="InterPro" id="IPR035093">
    <property type="entry name" value="RelE/ParE_toxin_dom_sf"/>
</dbReference>
<evidence type="ECO:0000256" key="1">
    <source>
        <dbReference type="ARBA" id="ARBA00022649"/>
    </source>
</evidence>
<keyword evidence="3" id="KW-1185">Reference proteome</keyword>
<name>A0A7M2WST7_9BACT</name>
<dbReference type="Pfam" id="PF05016">
    <property type="entry name" value="ParE_toxin"/>
    <property type="match status" value="1"/>
</dbReference>
<keyword evidence="1" id="KW-1277">Toxin-antitoxin system</keyword>
<evidence type="ECO:0000313" key="3">
    <source>
        <dbReference type="Proteomes" id="UP000593765"/>
    </source>
</evidence>